<proteinExistence type="predicted"/>
<dbReference type="AlphaFoldDB" id="A0A7W8B6T1"/>
<accession>A0A7W8B6T1</accession>
<sequence>MNTDALDSVLFGAERRVLKIQTKLHCWARDDPHRRFDDLFNLVADPAFLLVAWDRVRGNKGARTAGVDGRTARSIEAGQGVVDFLDGLRSQVKDRSFCPLPVRERMIPKAGGKLRRLGIATEAAYCRIVQEAFGLAGGDASVSPAVRAPGRGLVLDEARQHPDVRG</sequence>
<dbReference type="RefSeq" id="WP_311775249.1">
    <property type="nucleotide sequence ID" value="NZ_JACHJD010000044.1"/>
</dbReference>
<comment type="caution">
    <text evidence="1">The sequence shown here is derived from an EMBL/GenBank/DDBJ whole genome shotgun (WGS) entry which is preliminary data.</text>
</comment>
<dbReference type="Proteomes" id="UP000549009">
    <property type="component" value="Unassembled WGS sequence"/>
</dbReference>
<dbReference type="GO" id="GO:0003964">
    <property type="term" value="F:RNA-directed DNA polymerase activity"/>
    <property type="evidence" value="ECO:0007669"/>
    <property type="project" value="UniProtKB-KW"/>
</dbReference>
<dbReference type="EMBL" id="JACHJD010000044">
    <property type="protein sequence ID" value="MBB5109882.1"/>
    <property type="molecule type" value="Genomic_DNA"/>
</dbReference>
<keyword evidence="2" id="KW-1185">Reference proteome</keyword>
<gene>
    <name evidence="1" type="ORF">FHS40_009012</name>
</gene>
<evidence type="ECO:0000313" key="2">
    <source>
        <dbReference type="Proteomes" id="UP000549009"/>
    </source>
</evidence>
<reference evidence="1 2" key="1">
    <citation type="submission" date="2020-08" db="EMBL/GenBank/DDBJ databases">
        <title>Genomic Encyclopedia of Type Strains, Phase III (KMG-III): the genomes of soil and plant-associated and newly described type strains.</title>
        <authorList>
            <person name="Whitman W."/>
        </authorList>
    </citation>
    <scope>NUCLEOTIDE SEQUENCE [LARGE SCALE GENOMIC DNA]</scope>
    <source>
        <strain evidence="1 2">CECT 3146</strain>
    </source>
</reference>
<keyword evidence="1" id="KW-0695">RNA-directed DNA polymerase</keyword>
<keyword evidence="1" id="KW-0808">Transferase</keyword>
<name>A0A7W8B6T1_STRST</name>
<evidence type="ECO:0000313" key="1">
    <source>
        <dbReference type="EMBL" id="MBB5109882.1"/>
    </source>
</evidence>
<keyword evidence="1" id="KW-0548">Nucleotidyltransferase</keyword>
<organism evidence="1 2">
    <name type="scientific">Streptomyces spectabilis</name>
    <dbReference type="NCBI Taxonomy" id="68270"/>
    <lineage>
        <taxon>Bacteria</taxon>
        <taxon>Bacillati</taxon>
        <taxon>Actinomycetota</taxon>
        <taxon>Actinomycetes</taxon>
        <taxon>Kitasatosporales</taxon>
        <taxon>Streptomycetaceae</taxon>
        <taxon>Streptomyces</taxon>
    </lineage>
</organism>
<protein>
    <submittedName>
        <fullName evidence="1">Retron-type reverse transcriptase</fullName>
    </submittedName>
</protein>